<proteinExistence type="predicted"/>
<dbReference type="EMBL" id="PVQB02000256">
    <property type="protein sequence ID" value="KAF4339882.1"/>
    <property type="molecule type" value="Genomic_DNA"/>
</dbReference>
<accession>A0A9P5DWD6</accession>
<dbReference type="Proteomes" id="UP000730481">
    <property type="component" value="Unassembled WGS sequence"/>
</dbReference>
<keyword evidence="3" id="KW-1185">Reference proteome</keyword>
<dbReference type="AlphaFoldDB" id="A0A9P5DWD6"/>
<keyword evidence="1" id="KW-1133">Transmembrane helix</keyword>
<evidence type="ECO:0000256" key="1">
    <source>
        <dbReference type="SAM" id="Phobius"/>
    </source>
</evidence>
<sequence length="313" mass="35376">MTLDSGYHKVSAYNFSAILVVNSSDHIVGELFNYTVDGLPAQSFREHKRLQDLTSDRFSDYLPRLDYNDYLEEAGLDHIDGDLKHILRELPVGSTTGWNMAFPKGFRDGYWSPNRAHTSLFQSIFQEDGDGDPAPVIQGLMTRLYQMSYYDQLEEYDLKFPVTTVHTTDRLVPVRWAGLVIVLILVSIHLALVFTTMILFLLKTKSSTLGNAWHALAQAARITDAVEGAHMMLDKEVKKWAEASGRDKDIYRIAKSGYRQDPTKDVICYATFDRRQNEQSVRFHGLTVMTADSDSASEGSTPSETFLFALLAK</sequence>
<evidence type="ECO:0000313" key="3">
    <source>
        <dbReference type="Proteomes" id="UP000730481"/>
    </source>
</evidence>
<gene>
    <name evidence="2" type="ORF">FBEOM_6180</name>
</gene>
<feature type="transmembrane region" description="Helical" evidence="1">
    <location>
        <begin position="176"/>
        <end position="202"/>
    </location>
</feature>
<protein>
    <submittedName>
        <fullName evidence="2">Uncharacterized protein</fullName>
    </submittedName>
</protein>
<name>A0A9P5DWD6_9HYPO</name>
<organism evidence="2 3">
    <name type="scientific">Fusarium beomiforme</name>
    <dbReference type="NCBI Taxonomy" id="44412"/>
    <lineage>
        <taxon>Eukaryota</taxon>
        <taxon>Fungi</taxon>
        <taxon>Dikarya</taxon>
        <taxon>Ascomycota</taxon>
        <taxon>Pezizomycotina</taxon>
        <taxon>Sordariomycetes</taxon>
        <taxon>Hypocreomycetidae</taxon>
        <taxon>Hypocreales</taxon>
        <taxon>Nectriaceae</taxon>
        <taxon>Fusarium</taxon>
        <taxon>Fusarium burgessii species complex</taxon>
    </lineage>
</organism>
<evidence type="ECO:0000313" key="2">
    <source>
        <dbReference type="EMBL" id="KAF4339882.1"/>
    </source>
</evidence>
<keyword evidence="1" id="KW-0472">Membrane</keyword>
<dbReference type="OrthoDB" id="5428040at2759"/>
<reference evidence="2" key="2">
    <citation type="submission" date="2020-02" db="EMBL/GenBank/DDBJ databases">
        <title>Identification and distribution of gene clusters putatively required for synthesis of sphingolipid metabolism inhibitors in phylogenetically diverse species of the filamentous fungus Fusarium.</title>
        <authorList>
            <person name="Kim H.-S."/>
            <person name="Busman M."/>
            <person name="Brown D.W."/>
            <person name="Divon H."/>
            <person name="Uhlig S."/>
            <person name="Proctor R.H."/>
        </authorList>
    </citation>
    <scope>NUCLEOTIDE SEQUENCE</scope>
    <source>
        <strain evidence="2">NRRL 25174</strain>
    </source>
</reference>
<keyword evidence="1" id="KW-0812">Transmembrane</keyword>
<comment type="caution">
    <text evidence="2">The sequence shown here is derived from an EMBL/GenBank/DDBJ whole genome shotgun (WGS) entry which is preliminary data.</text>
</comment>
<reference evidence="2" key="1">
    <citation type="journal article" date="2017" name="Mycologia">
        <title>Fusarium algeriense, sp. nov., a novel toxigenic crown rot pathogen of durum wheat from Algeria is nested in the Fusarium burgessii species complex.</title>
        <authorList>
            <person name="Laraba I."/>
            <person name="Keddad A."/>
            <person name="Boureghda H."/>
            <person name="Abdallah N."/>
            <person name="Vaughan M.M."/>
            <person name="Proctor R.H."/>
            <person name="Busman M."/>
            <person name="O'Donnell K."/>
        </authorList>
    </citation>
    <scope>NUCLEOTIDE SEQUENCE</scope>
    <source>
        <strain evidence="2">NRRL 25174</strain>
    </source>
</reference>